<evidence type="ECO:0000256" key="3">
    <source>
        <dbReference type="ARBA" id="ARBA00022840"/>
    </source>
</evidence>
<evidence type="ECO:0000256" key="5">
    <source>
        <dbReference type="PIRSR" id="PIRSR002583-1"/>
    </source>
</evidence>
<feature type="binding site" evidence="5">
    <location>
        <position position="36"/>
    </location>
    <ligand>
        <name>ATP</name>
        <dbReference type="ChEBI" id="CHEBI:30616"/>
    </ligand>
</feature>
<dbReference type="Gene3D" id="3.30.565.10">
    <property type="entry name" value="Histidine kinase-like ATPase, C-terminal domain"/>
    <property type="match status" value="1"/>
</dbReference>
<dbReference type="GO" id="GO:0140662">
    <property type="term" value="F:ATP-dependent protein folding chaperone"/>
    <property type="evidence" value="ECO:0007669"/>
    <property type="project" value="InterPro"/>
</dbReference>
<dbReference type="GO" id="GO:0005524">
    <property type="term" value="F:ATP binding"/>
    <property type="evidence" value="ECO:0007669"/>
    <property type="project" value="UniProtKB-KW"/>
</dbReference>
<keyword evidence="4" id="KW-0143">Chaperone</keyword>
<dbReference type="SUPFAM" id="SSF55874">
    <property type="entry name" value="ATPase domain of HSP90 chaperone/DNA topoisomerase II/histidine kinase"/>
    <property type="match status" value="1"/>
</dbReference>
<evidence type="ECO:0000256" key="2">
    <source>
        <dbReference type="ARBA" id="ARBA00022741"/>
    </source>
</evidence>
<comment type="similarity">
    <text evidence="1">Belongs to the heat shock protein 90 family.</text>
</comment>
<dbReference type="EMBL" id="WBKB01000002">
    <property type="protein sequence ID" value="KAB1643912.1"/>
    <property type="molecule type" value="Genomic_DNA"/>
</dbReference>
<dbReference type="InterPro" id="IPR001404">
    <property type="entry name" value="Hsp90_fam"/>
</dbReference>
<accession>A0A7J5BCZ0</accession>
<dbReference type="Proteomes" id="UP000433493">
    <property type="component" value="Unassembled WGS sequence"/>
</dbReference>
<keyword evidence="2 5" id="KW-0547">Nucleotide-binding</keyword>
<feature type="binding site" evidence="5">
    <location>
        <position position="76"/>
    </location>
    <ligand>
        <name>ATP</name>
        <dbReference type="ChEBI" id="CHEBI:30616"/>
    </ligand>
</feature>
<dbReference type="OrthoDB" id="9802640at2"/>
<dbReference type="GO" id="GO:0016887">
    <property type="term" value="F:ATP hydrolysis activity"/>
    <property type="evidence" value="ECO:0007669"/>
    <property type="project" value="InterPro"/>
</dbReference>
<gene>
    <name evidence="6" type="ORF">F8O05_03680</name>
</gene>
<reference evidence="6 7" key="1">
    <citation type="submission" date="2019-09" db="EMBL/GenBank/DDBJ databases">
        <title>Phylogeny of genus Pseudoclavibacter and closely related genus.</title>
        <authorList>
            <person name="Li Y."/>
        </authorList>
    </citation>
    <scope>NUCLEOTIDE SEQUENCE [LARGE SCALE GENOMIC DNA]</scope>
    <source>
        <strain evidence="6 7">KCTC 13959</strain>
    </source>
</reference>
<dbReference type="PRINTS" id="PR00775">
    <property type="entry name" value="HEATSHOCK90"/>
</dbReference>
<name>A0A7J5BCZ0_9MICO</name>
<feature type="binding site" evidence="5">
    <location>
        <position position="166"/>
    </location>
    <ligand>
        <name>ATP</name>
        <dbReference type="ChEBI" id="CHEBI:30616"/>
    </ligand>
</feature>
<evidence type="ECO:0000313" key="6">
    <source>
        <dbReference type="EMBL" id="KAB1643912.1"/>
    </source>
</evidence>
<dbReference type="InterPro" id="IPR020568">
    <property type="entry name" value="Ribosomal_Su5_D2-typ_SF"/>
</dbReference>
<dbReference type="Pfam" id="PF13589">
    <property type="entry name" value="HATPase_c_3"/>
    <property type="match status" value="1"/>
</dbReference>
<keyword evidence="7" id="KW-1185">Reference proteome</keyword>
<protein>
    <submittedName>
        <fullName evidence="6">HSP90 family protein</fullName>
    </submittedName>
</protein>
<dbReference type="InterPro" id="IPR036890">
    <property type="entry name" value="HATPase_C_sf"/>
</dbReference>
<dbReference type="Gene3D" id="3.30.230.80">
    <property type="match status" value="1"/>
</dbReference>
<evidence type="ECO:0000256" key="4">
    <source>
        <dbReference type="ARBA" id="ARBA00023186"/>
    </source>
</evidence>
<dbReference type="NCBIfam" id="NF010683">
    <property type="entry name" value="PRK14083.1"/>
    <property type="match status" value="1"/>
</dbReference>
<dbReference type="Pfam" id="PF00183">
    <property type="entry name" value="HSP90"/>
    <property type="match status" value="1"/>
</dbReference>
<dbReference type="SUPFAM" id="SSF54211">
    <property type="entry name" value="Ribosomal protein S5 domain 2-like"/>
    <property type="match status" value="1"/>
</dbReference>
<feature type="binding site" evidence="5">
    <location>
        <position position="32"/>
    </location>
    <ligand>
        <name>ATP</name>
        <dbReference type="ChEBI" id="CHEBI:30616"/>
    </ligand>
</feature>
<sequence length="599" mass="65695">MVNKENFQVDLRGIVQILSHHLYSSPRVYVRELIQNARDAVVARLQIDPDLPARLGGRSPIAITVDESQRLVSVRDYGIGLTEADARNLLATIGASSKRQEFAAARRDFLGQFGIGLLSCFLISDQIEVRSRSAKSPESPTMRWVGYGDGTFAVSQAEEPLDEPGTEIRLHARADEAEWASFTRVRILASQFARFLSFPITVESRPQEGKPELVSMQQAPWQLAEVEAAAWCEAELGFMPLAILPLRVDSHGVRGTAFISGVASGSRNRGGDLVYSRGMFVANDNTQLVPEWATFARVVLEAGSLGLTASREALQESAAVSDVQAEIGRQIRAGIEGLEAQSPEAFETFLWAHGESLLAMATGDRQMLDFVARHLDWETSSGRMRLTDMPTWVTYAETRGDFNTYAPLVAAQSGVLVNGSYANGIKVLTEYDRVQTRLQLRRFDLNEVLNKLPTPAEHEQEFAEYIARIAEPILVDHGVAIEVRSFSPTSLMVLHMPAGTAKFDFAEDADDPWAAMLGDTATSARSSTVDLRPKLVLNIRATAVQALGQHLEAQTRTDSIRALYFLSLLQAGQRLNAEEQAGLSDSLHTLLLAASSAAR</sequence>
<organism evidence="6 7">
    <name type="scientific">Gulosibacter chungangensis</name>
    <dbReference type="NCBI Taxonomy" id="979746"/>
    <lineage>
        <taxon>Bacteria</taxon>
        <taxon>Bacillati</taxon>
        <taxon>Actinomycetota</taxon>
        <taxon>Actinomycetes</taxon>
        <taxon>Micrococcales</taxon>
        <taxon>Microbacteriaceae</taxon>
        <taxon>Gulosibacter</taxon>
    </lineage>
</organism>
<keyword evidence="3 5" id="KW-0067">ATP-binding</keyword>
<dbReference type="PIRSF" id="PIRSF002583">
    <property type="entry name" value="Hsp90"/>
    <property type="match status" value="1"/>
</dbReference>
<evidence type="ECO:0000256" key="1">
    <source>
        <dbReference type="ARBA" id="ARBA00008239"/>
    </source>
</evidence>
<proteinExistence type="inferred from homology"/>
<dbReference type="InterPro" id="IPR020575">
    <property type="entry name" value="Hsp90_N"/>
</dbReference>
<dbReference type="PANTHER" id="PTHR11528">
    <property type="entry name" value="HEAT SHOCK PROTEIN 90 FAMILY MEMBER"/>
    <property type="match status" value="1"/>
</dbReference>
<evidence type="ECO:0000313" key="7">
    <source>
        <dbReference type="Proteomes" id="UP000433493"/>
    </source>
</evidence>
<dbReference type="AlphaFoldDB" id="A0A7J5BCZ0"/>
<dbReference type="GO" id="GO:0051082">
    <property type="term" value="F:unfolded protein binding"/>
    <property type="evidence" value="ECO:0007669"/>
    <property type="project" value="InterPro"/>
</dbReference>
<comment type="caution">
    <text evidence="6">The sequence shown here is derived from an EMBL/GenBank/DDBJ whole genome shotgun (WGS) entry which is preliminary data.</text>
</comment>